<evidence type="ECO:0000256" key="14">
    <source>
        <dbReference type="SAM" id="Phobius"/>
    </source>
</evidence>
<dbReference type="InterPro" id="IPR008271">
    <property type="entry name" value="Ser/Thr_kinase_AS"/>
</dbReference>
<dbReference type="EMBL" id="JBICBT010000362">
    <property type="protein sequence ID" value="KAL3115910.1"/>
    <property type="molecule type" value="Genomic_DNA"/>
</dbReference>
<evidence type="ECO:0000313" key="18">
    <source>
        <dbReference type="Proteomes" id="UP001620626"/>
    </source>
</evidence>
<evidence type="ECO:0000256" key="6">
    <source>
        <dbReference type="ARBA" id="ARBA00022692"/>
    </source>
</evidence>
<dbReference type="SMART" id="SM00220">
    <property type="entry name" value="S_TKc"/>
    <property type="match status" value="1"/>
</dbReference>
<keyword evidence="10" id="KW-0067">ATP-binding</keyword>
<dbReference type="PROSITE" id="PS50011">
    <property type="entry name" value="PROTEIN_KINASE_DOM"/>
    <property type="match status" value="1"/>
</dbReference>
<keyword evidence="6 14" id="KW-0812">Transmembrane</keyword>
<dbReference type="EC" id="2.7.11.30" evidence="3"/>
<evidence type="ECO:0000256" key="11">
    <source>
        <dbReference type="ARBA" id="ARBA00022989"/>
    </source>
</evidence>
<evidence type="ECO:0000256" key="2">
    <source>
        <dbReference type="ARBA" id="ARBA00009605"/>
    </source>
</evidence>
<dbReference type="CDD" id="cd23617">
    <property type="entry name" value="TFP_LU_ECD_Daf4"/>
    <property type="match status" value="1"/>
</dbReference>
<evidence type="ECO:0000256" key="12">
    <source>
        <dbReference type="ARBA" id="ARBA00023136"/>
    </source>
</evidence>
<comment type="similarity">
    <text evidence="2">Belongs to the protein kinase superfamily. TKL Ser/Thr protein kinase family. TGFB receptor subfamily.</text>
</comment>
<gene>
    <name evidence="17" type="ORF">niasHT_007210</name>
</gene>
<keyword evidence="9" id="KW-0418">Kinase</keyword>
<dbReference type="InterPro" id="IPR000333">
    <property type="entry name" value="TGFB_receptor"/>
</dbReference>
<dbReference type="GO" id="GO:0004675">
    <property type="term" value="F:transmembrane receptor protein serine/threonine kinase activity"/>
    <property type="evidence" value="ECO:0007669"/>
    <property type="project" value="UniProtKB-EC"/>
</dbReference>
<dbReference type="PANTHER" id="PTHR23255">
    <property type="entry name" value="TRANSFORMING GROWTH FACTOR-BETA RECEPTOR TYPE I AND II"/>
    <property type="match status" value="1"/>
</dbReference>
<proteinExistence type="inferred from homology"/>
<keyword evidence="13" id="KW-0675">Receptor</keyword>
<name>A0ABD2LKZ3_9BILA</name>
<dbReference type="Gene3D" id="1.10.510.10">
    <property type="entry name" value="Transferase(Phosphotransferase) domain 1"/>
    <property type="match status" value="1"/>
</dbReference>
<sequence length="688" mass="77966">MICPIFSFIFAFALVRLCFGNKVIEVDGSIQERLVLKKVNVSEDSVHYFKKFGKLGRNYFIGVNEKDEAKSYLPYINCQKYNKNDCDKGRIDACMKTVKCVVTDPIRGSQRLACMANYYLRDALPNKTFSEGDIIEPSLMDCWQHEERQLAECKHQEKCVADVRKTGQANQPSLFCCCRTHNCNRQMVYAQEDIEPSSTTSSSIVDFPLSDGFNLLQLAIIFFTVLFIAIFVVFVLSMPKLRKKICKRSGTAKFFLPFYRNTNDRRDQRKELLGTEYDGQITLPDGEKVHKDKITLHERVSVGRFGQVYKAFVSGPDCWAAVKIVPGRKTGSWQNEMEMYSIQALRTNEHIAEFYGGFPSGTDFWLVFNFYDDNSLYDLLMLRTLSLAQSLNIIISMLEGIAFLHQEIEQGPNRKPVIIHRDIKSKNILVTAGMGVRIADLGHAMKCETRVLLLEKIQGYVGTIRYMCPEVLGNATGTTNFYFQQMDVYSAALVIWEVLSRTETAETKSDMEPYALPYDKELGNKNPSIYDMRNIVLMKRIRPTTRASLSRNKALEQIAATMSDMWPFDPDLRITCSCATVLSPPPLPVLLSYYKNLKLSRTLSPHFFGMATRAHLSSHVHRHGPPIASSSVFMQHAQSPLTAPRVVKTLKRDGQSSDCTETSAIGGFSSVVGFSRPLNKAPKKRNEC</sequence>
<keyword evidence="5" id="KW-0808">Transferase</keyword>
<evidence type="ECO:0000256" key="4">
    <source>
        <dbReference type="ARBA" id="ARBA00022527"/>
    </source>
</evidence>
<evidence type="ECO:0000256" key="13">
    <source>
        <dbReference type="ARBA" id="ARBA00023170"/>
    </source>
</evidence>
<organism evidence="17 18">
    <name type="scientific">Heterodera trifolii</name>
    <dbReference type="NCBI Taxonomy" id="157864"/>
    <lineage>
        <taxon>Eukaryota</taxon>
        <taxon>Metazoa</taxon>
        <taxon>Ecdysozoa</taxon>
        <taxon>Nematoda</taxon>
        <taxon>Chromadorea</taxon>
        <taxon>Rhabditida</taxon>
        <taxon>Tylenchina</taxon>
        <taxon>Tylenchomorpha</taxon>
        <taxon>Tylenchoidea</taxon>
        <taxon>Heteroderidae</taxon>
        <taxon>Heteroderinae</taxon>
        <taxon>Heterodera</taxon>
    </lineage>
</organism>
<comment type="caution">
    <text evidence="17">The sequence shown here is derived from an EMBL/GenBank/DDBJ whole genome shotgun (WGS) entry which is preliminary data.</text>
</comment>
<evidence type="ECO:0000313" key="17">
    <source>
        <dbReference type="EMBL" id="KAL3115910.1"/>
    </source>
</evidence>
<evidence type="ECO:0000256" key="7">
    <source>
        <dbReference type="ARBA" id="ARBA00022729"/>
    </source>
</evidence>
<dbReference type="GO" id="GO:0016020">
    <property type="term" value="C:membrane"/>
    <property type="evidence" value="ECO:0007669"/>
    <property type="project" value="UniProtKB-SubCell"/>
</dbReference>
<dbReference type="InterPro" id="IPR000719">
    <property type="entry name" value="Prot_kinase_dom"/>
</dbReference>
<keyword evidence="7 15" id="KW-0732">Signal</keyword>
<evidence type="ECO:0000256" key="3">
    <source>
        <dbReference type="ARBA" id="ARBA00012401"/>
    </source>
</evidence>
<feature type="chain" id="PRO_5044808362" description="receptor protein serine/threonine kinase" evidence="15">
    <location>
        <begin position="21"/>
        <end position="688"/>
    </location>
</feature>
<evidence type="ECO:0000256" key="15">
    <source>
        <dbReference type="SAM" id="SignalP"/>
    </source>
</evidence>
<keyword evidence="4" id="KW-0723">Serine/threonine-protein kinase</keyword>
<dbReference type="Gene3D" id="2.10.60.10">
    <property type="entry name" value="CD59"/>
    <property type="match status" value="1"/>
</dbReference>
<feature type="signal peptide" evidence="15">
    <location>
        <begin position="1"/>
        <end position="20"/>
    </location>
</feature>
<accession>A0ABD2LKZ3</accession>
<dbReference type="InterPro" id="IPR045860">
    <property type="entry name" value="Snake_toxin-like_sf"/>
</dbReference>
<dbReference type="InterPro" id="IPR011009">
    <property type="entry name" value="Kinase-like_dom_sf"/>
</dbReference>
<keyword evidence="12 14" id="KW-0472">Membrane</keyword>
<keyword evidence="11 14" id="KW-1133">Transmembrane helix</keyword>
<dbReference type="AlphaFoldDB" id="A0ABD2LKZ3"/>
<keyword evidence="8" id="KW-0547">Nucleotide-binding</keyword>
<evidence type="ECO:0000256" key="10">
    <source>
        <dbReference type="ARBA" id="ARBA00022840"/>
    </source>
</evidence>
<evidence type="ECO:0000256" key="9">
    <source>
        <dbReference type="ARBA" id="ARBA00022777"/>
    </source>
</evidence>
<evidence type="ECO:0000256" key="1">
    <source>
        <dbReference type="ARBA" id="ARBA00004479"/>
    </source>
</evidence>
<dbReference type="PROSITE" id="PS00108">
    <property type="entry name" value="PROTEIN_KINASE_ST"/>
    <property type="match status" value="1"/>
</dbReference>
<keyword evidence="18" id="KW-1185">Reference proteome</keyword>
<evidence type="ECO:0000259" key="16">
    <source>
        <dbReference type="PROSITE" id="PS50011"/>
    </source>
</evidence>
<feature type="domain" description="Protein kinase" evidence="16">
    <location>
        <begin position="294"/>
        <end position="590"/>
    </location>
</feature>
<dbReference type="Proteomes" id="UP001620626">
    <property type="component" value="Unassembled WGS sequence"/>
</dbReference>
<comment type="subcellular location">
    <subcellularLocation>
        <location evidence="1">Membrane</location>
        <topology evidence="1">Single-pass type I membrane protein</topology>
    </subcellularLocation>
</comment>
<reference evidence="17 18" key="1">
    <citation type="submission" date="2024-10" db="EMBL/GenBank/DDBJ databases">
        <authorList>
            <person name="Kim D."/>
        </authorList>
    </citation>
    <scope>NUCLEOTIDE SEQUENCE [LARGE SCALE GENOMIC DNA]</scope>
    <source>
        <strain evidence="17">BH-2024</strain>
    </source>
</reference>
<dbReference type="GO" id="GO:0005524">
    <property type="term" value="F:ATP binding"/>
    <property type="evidence" value="ECO:0007669"/>
    <property type="project" value="UniProtKB-KW"/>
</dbReference>
<dbReference type="SUPFAM" id="SSF56112">
    <property type="entry name" value="Protein kinase-like (PK-like)"/>
    <property type="match status" value="1"/>
</dbReference>
<dbReference type="PANTHER" id="PTHR23255:SF98">
    <property type="entry name" value="SERINE_THREONINE-PROTEIN KINASE RECEPTOR"/>
    <property type="match status" value="1"/>
</dbReference>
<evidence type="ECO:0000256" key="8">
    <source>
        <dbReference type="ARBA" id="ARBA00022741"/>
    </source>
</evidence>
<dbReference type="Pfam" id="PF00069">
    <property type="entry name" value="Pkinase"/>
    <property type="match status" value="1"/>
</dbReference>
<evidence type="ECO:0000256" key="5">
    <source>
        <dbReference type="ARBA" id="ARBA00022679"/>
    </source>
</evidence>
<feature type="transmembrane region" description="Helical" evidence="14">
    <location>
        <begin position="215"/>
        <end position="238"/>
    </location>
</feature>
<dbReference type="Gene3D" id="3.30.200.20">
    <property type="entry name" value="Phosphorylase Kinase, domain 1"/>
    <property type="match status" value="1"/>
</dbReference>
<protein>
    <recommendedName>
        <fullName evidence="3">receptor protein serine/threonine kinase</fullName>
        <ecNumber evidence="3">2.7.11.30</ecNumber>
    </recommendedName>
</protein>